<dbReference type="PANTHER" id="PTHR44167:SF24">
    <property type="entry name" value="SERINE_THREONINE-PROTEIN KINASE CHK2"/>
    <property type="match status" value="1"/>
</dbReference>
<dbReference type="InterPro" id="IPR008271">
    <property type="entry name" value="Ser/Thr_kinase_AS"/>
</dbReference>
<dbReference type="PROSITE" id="PS50011">
    <property type="entry name" value="PROTEIN_KINASE_DOM"/>
    <property type="match status" value="1"/>
</dbReference>
<reference evidence="3" key="1">
    <citation type="submission" date="2023-04" db="EMBL/GenBank/DDBJ databases">
        <title>Black Yeasts Isolated from many extreme environments.</title>
        <authorList>
            <person name="Coleine C."/>
            <person name="Stajich J.E."/>
            <person name="Selbmann L."/>
        </authorList>
    </citation>
    <scope>NUCLEOTIDE SEQUENCE</scope>
    <source>
        <strain evidence="3">CCFEE 5312</strain>
    </source>
</reference>
<feature type="region of interest" description="Disordered" evidence="1">
    <location>
        <begin position="577"/>
        <end position="615"/>
    </location>
</feature>
<dbReference type="GO" id="GO:0005524">
    <property type="term" value="F:ATP binding"/>
    <property type="evidence" value="ECO:0007669"/>
    <property type="project" value="InterPro"/>
</dbReference>
<dbReference type="AlphaFoldDB" id="A0AAJ0DCZ7"/>
<dbReference type="Gene3D" id="1.10.510.10">
    <property type="entry name" value="Transferase(Phosphotransferase) domain 1"/>
    <property type="match status" value="1"/>
</dbReference>
<accession>A0AAJ0DCZ7</accession>
<evidence type="ECO:0000313" key="4">
    <source>
        <dbReference type="Proteomes" id="UP001271007"/>
    </source>
</evidence>
<dbReference type="Proteomes" id="UP001271007">
    <property type="component" value="Unassembled WGS sequence"/>
</dbReference>
<feature type="domain" description="Protein kinase" evidence="2">
    <location>
        <begin position="163"/>
        <end position="532"/>
    </location>
</feature>
<evidence type="ECO:0000256" key="1">
    <source>
        <dbReference type="SAM" id="MobiDB-lite"/>
    </source>
</evidence>
<protein>
    <recommendedName>
        <fullName evidence="2">Protein kinase domain-containing protein</fullName>
    </recommendedName>
</protein>
<comment type="caution">
    <text evidence="3">The sequence shown here is derived from an EMBL/GenBank/DDBJ whole genome shotgun (WGS) entry which is preliminary data.</text>
</comment>
<keyword evidence="4" id="KW-1185">Reference proteome</keyword>
<dbReference type="InterPro" id="IPR000719">
    <property type="entry name" value="Prot_kinase_dom"/>
</dbReference>
<name>A0AAJ0DCZ7_9PEZI</name>
<feature type="compositionally biased region" description="Low complexity" evidence="1">
    <location>
        <begin position="582"/>
        <end position="593"/>
    </location>
</feature>
<feature type="compositionally biased region" description="Polar residues" evidence="1">
    <location>
        <begin position="599"/>
        <end position="615"/>
    </location>
</feature>
<sequence length="969" mass="109429">MPFWNTKRPRTVNQGLLLQLSDELEEKSSSTEGTGHYFIHPQDAKDILKREHIKELFSLLPWYQEDQRTYLWHNLSLILCILISMRWPEWDEFQSYFFLPGQGLKHARYTDADLPIKKADFFGTAPPNFSKRFHEYQYRFVPILIRENSHSKYSVDYRLPILKREPLRDAEGAQGVVEKVHIERGFLYWENETPNPFPQVMACKRFRAETATGKLNFDTEQATLSQFKRLIVTSDRIMQSFASFIHGSEFMILSPWADGRDLHLFLTKPDEILDNYMERSIRFTPDNLLTESYNLAGALNFLHNQMVSPRGRRLRCAHLDLKPENILVSFPLGNRADEAPVGRWKISDFGLSKVEEAVTEGRVMPVDQADQDASMAPGNIARELSIQIPARGAGAFQPPEVQNTEAIKVSTRRDVWSYGCILAMVLAFALKGPEGVKEQTRKRDTRGVDDFFYRRLPRRSRTPVPSPEITAHNVDAEVKPNFKKWLEDAHNLADQQHAHWIKHTSTLILTLLDPNVTTRPEIFRAVDTLAFITTSTERLANNRFWGFDDCATPGDMIVVPPLETSQTLPELNTTFVGAIDHSPPSSASCTAPTPRSPRQDFTPSPGGSSSLWSHNDPTRSFAKVVPPRKCQGATIESFGHVAALWSGADVKLYNLSPLHADPTVWSTRSNTTTELDPLNLGPIFLPEASECKGVQLAGKWLALLERSAPSSFCIRLLSRNDAQQTFYQPQSMLPLSQAPDDFKLSSHGTLALRFRDRVEIRTSGGTASIPLDKEVAGMAFTRAGEYFCLWERDKREKGNTKMAYNHWTVWSHIESNPAELRMLGQTINFQIPPYEPGRATGAAFLAPFSSYPRFIACDRQQYVYVIRADLQTGRAHQIGRTDNAVAASVLPDDESFMLIRGSPHERQRAEKCFMYFTSVPSHQSSSCGRLYANIDIETDGVAVVADDQLGGPPSLLTLKPSGLLGRKVL</sequence>
<proteinExistence type="predicted"/>
<evidence type="ECO:0000313" key="3">
    <source>
        <dbReference type="EMBL" id="KAK3047704.1"/>
    </source>
</evidence>
<gene>
    <name evidence="3" type="ORF">LTR09_010962</name>
</gene>
<dbReference type="EMBL" id="JAWDJX010000058">
    <property type="protein sequence ID" value="KAK3047704.1"/>
    <property type="molecule type" value="Genomic_DNA"/>
</dbReference>
<organism evidence="3 4">
    <name type="scientific">Extremus antarcticus</name>
    <dbReference type="NCBI Taxonomy" id="702011"/>
    <lineage>
        <taxon>Eukaryota</taxon>
        <taxon>Fungi</taxon>
        <taxon>Dikarya</taxon>
        <taxon>Ascomycota</taxon>
        <taxon>Pezizomycotina</taxon>
        <taxon>Dothideomycetes</taxon>
        <taxon>Dothideomycetidae</taxon>
        <taxon>Mycosphaerellales</taxon>
        <taxon>Extremaceae</taxon>
        <taxon>Extremus</taxon>
    </lineage>
</organism>
<evidence type="ECO:0000259" key="2">
    <source>
        <dbReference type="PROSITE" id="PS50011"/>
    </source>
</evidence>
<dbReference type="InterPro" id="IPR011009">
    <property type="entry name" value="Kinase-like_dom_sf"/>
</dbReference>
<dbReference type="SUPFAM" id="SSF56112">
    <property type="entry name" value="Protein kinase-like (PK-like)"/>
    <property type="match status" value="1"/>
</dbReference>
<dbReference type="PANTHER" id="PTHR44167">
    <property type="entry name" value="OVARIAN-SPECIFIC SERINE/THREONINE-PROTEIN KINASE LOK-RELATED"/>
    <property type="match status" value="1"/>
</dbReference>
<dbReference type="GO" id="GO:0004672">
    <property type="term" value="F:protein kinase activity"/>
    <property type="evidence" value="ECO:0007669"/>
    <property type="project" value="InterPro"/>
</dbReference>
<dbReference type="SMART" id="SM00220">
    <property type="entry name" value="S_TKc"/>
    <property type="match status" value="1"/>
</dbReference>
<dbReference type="PROSITE" id="PS00108">
    <property type="entry name" value="PROTEIN_KINASE_ST"/>
    <property type="match status" value="1"/>
</dbReference>
<dbReference type="Pfam" id="PF00069">
    <property type="entry name" value="Pkinase"/>
    <property type="match status" value="1"/>
</dbReference>